<comment type="caution">
    <text evidence="5">The sequence shown here is derived from an EMBL/GenBank/DDBJ whole genome shotgun (WGS) entry which is preliminary data.</text>
</comment>
<dbReference type="SFLD" id="SFLDG01129">
    <property type="entry name" value="C1.5:_HAD__Beta-PGM__Phosphata"/>
    <property type="match status" value="1"/>
</dbReference>
<evidence type="ECO:0000256" key="4">
    <source>
        <dbReference type="ARBA" id="ARBA00022842"/>
    </source>
</evidence>
<evidence type="ECO:0000256" key="2">
    <source>
        <dbReference type="ARBA" id="ARBA00006171"/>
    </source>
</evidence>
<dbReference type="Proteomes" id="UP001155586">
    <property type="component" value="Unassembled WGS sequence"/>
</dbReference>
<evidence type="ECO:0000313" key="5">
    <source>
        <dbReference type="EMBL" id="MCW8334880.1"/>
    </source>
</evidence>
<evidence type="ECO:0000313" key="6">
    <source>
        <dbReference type="Proteomes" id="UP001155586"/>
    </source>
</evidence>
<dbReference type="CDD" id="cd07526">
    <property type="entry name" value="HAD_BPGM_like"/>
    <property type="match status" value="1"/>
</dbReference>
<sequence>MNNPIKCVIFDCDGTLVDSEILCCQALVNIFNRLGVRYSLSEATNRFEGGKLADILASASQDAGVSIPLDTLEPLYREEVTRLFELDLKPMLGARDLLEFLMANRIDFCVASNGPRSKIIHSLKLTHLEQYFTGNIFSAFDTNSWKPEPDLIRYSAMNMGYTLFECVYVDDTLKGVEAGIRAGVKTFQLVNSSTSSIYDDVETLPDLPSLQHWLSAQHNLLNVSLG</sequence>
<gene>
    <name evidence="5" type="ORF">MD483_13725</name>
</gene>
<dbReference type="AlphaFoldDB" id="A0A9X3CHJ4"/>
<dbReference type="EMBL" id="JAKRRX010000079">
    <property type="protein sequence ID" value="MCW8334880.1"/>
    <property type="molecule type" value="Genomic_DNA"/>
</dbReference>
<dbReference type="PANTHER" id="PTHR46193:SF10">
    <property type="entry name" value="6-PHOSPHOGLUCONATE PHOSPHATASE"/>
    <property type="match status" value="1"/>
</dbReference>
<evidence type="ECO:0000256" key="3">
    <source>
        <dbReference type="ARBA" id="ARBA00022723"/>
    </source>
</evidence>
<comment type="cofactor">
    <cofactor evidence="1">
        <name>Mg(2+)</name>
        <dbReference type="ChEBI" id="CHEBI:18420"/>
    </cofactor>
</comment>
<comment type="similarity">
    <text evidence="2">Belongs to the HAD-like hydrolase superfamily. CbbY/CbbZ/Gph/YieH family.</text>
</comment>
<accession>A0A9X3CHJ4</accession>
<dbReference type="SFLD" id="SFLDS00003">
    <property type="entry name" value="Haloacid_Dehalogenase"/>
    <property type="match status" value="1"/>
</dbReference>
<organism evidence="5 6">
    <name type="scientific">Vibrio paucivorans</name>
    <dbReference type="NCBI Taxonomy" id="2829489"/>
    <lineage>
        <taxon>Bacteria</taxon>
        <taxon>Pseudomonadati</taxon>
        <taxon>Pseudomonadota</taxon>
        <taxon>Gammaproteobacteria</taxon>
        <taxon>Vibrionales</taxon>
        <taxon>Vibrionaceae</taxon>
        <taxon>Vibrio</taxon>
    </lineage>
</organism>
<dbReference type="InterPro" id="IPR023198">
    <property type="entry name" value="PGP-like_dom2"/>
</dbReference>
<proteinExistence type="inferred from homology"/>
<dbReference type="Gene3D" id="3.40.50.1000">
    <property type="entry name" value="HAD superfamily/HAD-like"/>
    <property type="match status" value="1"/>
</dbReference>
<dbReference type="InterPro" id="IPR006439">
    <property type="entry name" value="HAD-SF_hydro_IA"/>
</dbReference>
<reference evidence="5" key="1">
    <citation type="submission" date="2022-02" db="EMBL/GenBank/DDBJ databases">
        <title>Vibrio sp. nov., a new bacterium isolated from Bohai sea, China.</title>
        <authorList>
            <person name="Yuan Y."/>
        </authorList>
    </citation>
    <scope>NUCLEOTIDE SEQUENCE</scope>
    <source>
        <strain evidence="5">DBSS07</strain>
    </source>
</reference>
<dbReference type="RefSeq" id="WP_265688204.1">
    <property type="nucleotide sequence ID" value="NZ_JAKRRX010000079.1"/>
</dbReference>
<dbReference type="NCBIfam" id="TIGR01509">
    <property type="entry name" value="HAD-SF-IA-v3"/>
    <property type="match status" value="1"/>
</dbReference>
<dbReference type="InterPro" id="IPR023214">
    <property type="entry name" value="HAD_sf"/>
</dbReference>
<dbReference type="Gene3D" id="1.10.150.240">
    <property type="entry name" value="Putative phosphatase, domain 2"/>
    <property type="match status" value="1"/>
</dbReference>
<dbReference type="GO" id="GO:0016787">
    <property type="term" value="F:hydrolase activity"/>
    <property type="evidence" value="ECO:0007669"/>
    <property type="project" value="UniProtKB-KW"/>
</dbReference>
<name>A0A9X3CHJ4_9VIBR</name>
<keyword evidence="6" id="KW-1185">Reference proteome</keyword>
<keyword evidence="4" id="KW-0460">Magnesium</keyword>
<protein>
    <submittedName>
        <fullName evidence="5">HAD-IA family hydrolase</fullName>
    </submittedName>
</protein>
<dbReference type="InterPro" id="IPR036412">
    <property type="entry name" value="HAD-like_sf"/>
</dbReference>
<dbReference type="GO" id="GO:0046872">
    <property type="term" value="F:metal ion binding"/>
    <property type="evidence" value="ECO:0007669"/>
    <property type="project" value="UniProtKB-KW"/>
</dbReference>
<keyword evidence="5" id="KW-0378">Hydrolase</keyword>
<dbReference type="Pfam" id="PF13419">
    <property type="entry name" value="HAD_2"/>
    <property type="match status" value="1"/>
</dbReference>
<dbReference type="InterPro" id="IPR051600">
    <property type="entry name" value="Beta-PGM-like"/>
</dbReference>
<dbReference type="PANTHER" id="PTHR46193">
    <property type="entry name" value="6-PHOSPHOGLUCONATE PHOSPHATASE"/>
    <property type="match status" value="1"/>
</dbReference>
<dbReference type="SUPFAM" id="SSF56784">
    <property type="entry name" value="HAD-like"/>
    <property type="match status" value="1"/>
</dbReference>
<dbReference type="InterPro" id="IPR041492">
    <property type="entry name" value="HAD_2"/>
</dbReference>
<evidence type="ECO:0000256" key="1">
    <source>
        <dbReference type="ARBA" id="ARBA00001946"/>
    </source>
</evidence>
<keyword evidence="3" id="KW-0479">Metal-binding</keyword>